<organism evidence="9 10">
    <name type="scientific">Symbiobacterium thermophilum (strain DSM 24528 / JCM 14929 / IAM 14863 / T)</name>
    <dbReference type="NCBI Taxonomy" id="292459"/>
    <lineage>
        <taxon>Bacteria</taxon>
        <taxon>Bacillati</taxon>
        <taxon>Bacillota</taxon>
        <taxon>Clostridia</taxon>
        <taxon>Eubacteriales</taxon>
        <taxon>Symbiobacteriaceae</taxon>
        <taxon>Symbiobacterium</taxon>
    </lineage>
</organism>
<dbReference type="eggNOG" id="COG1440">
    <property type="taxonomic scope" value="Bacteria"/>
</dbReference>
<evidence type="ECO:0000256" key="6">
    <source>
        <dbReference type="ARBA" id="ARBA00022777"/>
    </source>
</evidence>
<dbReference type="PROSITE" id="PS51100">
    <property type="entry name" value="PTS_EIIB_TYPE_3"/>
    <property type="match status" value="1"/>
</dbReference>
<dbReference type="GO" id="GO:0008982">
    <property type="term" value="F:protein-N(PI)-phosphohistidine-sugar phosphotransferase activity"/>
    <property type="evidence" value="ECO:0007669"/>
    <property type="project" value="InterPro"/>
</dbReference>
<evidence type="ECO:0000256" key="7">
    <source>
        <dbReference type="PROSITE-ProRule" id="PRU00423"/>
    </source>
</evidence>
<dbReference type="GO" id="GO:0009401">
    <property type="term" value="P:phosphoenolpyruvate-dependent sugar phosphotransferase system"/>
    <property type="evidence" value="ECO:0007669"/>
    <property type="project" value="UniProtKB-KW"/>
</dbReference>
<evidence type="ECO:0000256" key="2">
    <source>
        <dbReference type="ARBA" id="ARBA00022553"/>
    </source>
</evidence>
<evidence type="ECO:0000313" key="9">
    <source>
        <dbReference type="EMBL" id="BAD39936.1"/>
    </source>
</evidence>
<name>Q67QV7_SYMTH</name>
<dbReference type="PANTHER" id="PTHR34581">
    <property type="entry name" value="PTS SYSTEM N,N'-DIACETYLCHITOBIOSE-SPECIFIC EIIB COMPONENT"/>
    <property type="match status" value="1"/>
</dbReference>
<evidence type="ECO:0000256" key="3">
    <source>
        <dbReference type="ARBA" id="ARBA00022597"/>
    </source>
</evidence>
<evidence type="ECO:0000256" key="4">
    <source>
        <dbReference type="ARBA" id="ARBA00022679"/>
    </source>
</evidence>
<dbReference type="InterPro" id="IPR036095">
    <property type="entry name" value="PTS_EIIB-like_sf"/>
</dbReference>
<dbReference type="AlphaFoldDB" id="Q67QV7"/>
<dbReference type="InterPro" id="IPR051819">
    <property type="entry name" value="PTS_sugar-specific_EIIB"/>
</dbReference>
<keyword evidence="5" id="KW-0598">Phosphotransferase system</keyword>
<dbReference type="CDD" id="cd05564">
    <property type="entry name" value="PTS_IIB_chitobiose_lichenan"/>
    <property type="match status" value="1"/>
</dbReference>
<protein>
    <submittedName>
        <fullName evidence="9">PTS system cellobiose-specific IIB component</fullName>
    </submittedName>
</protein>
<keyword evidence="4" id="KW-0808">Transferase</keyword>
<dbReference type="EMBL" id="AP006840">
    <property type="protein sequence ID" value="BAD39936.1"/>
    <property type="molecule type" value="Genomic_DNA"/>
</dbReference>
<accession>Q67QV7</accession>
<keyword evidence="1" id="KW-0813">Transport</keyword>
<gene>
    <name evidence="9" type="ordered locus">STH951</name>
</gene>
<dbReference type="Pfam" id="PF02302">
    <property type="entry name" value="PTS_IIB"/>
    <property type="match status" value="1"/>
</dbReference>
<evidence type="ECO:0000313" key="10">
    <source>
        <dbReference type="Proteomes" id="UP000000417"/>
    </source>
</evidence>
<dbReference type="STRING" id="292459.STH951"/>
<evidence type="ECO:0000259" key="8">
    <source>
        <dbReference type="PROSITE" id="PS51100"/>
    </source>
</evidence>
<reference evidence="9 10" key="1">
    <citation type="journal article" date="2004" name="Nucleic Acids Res.">
        <title>Genome sequence of Symbiobacterium thermophilum, an uncultivable bacterium that depends on microbial commensalism.</title>
        <authorList>
            <person name="Ueda K."/>
            <person name="Yamashita A."/>
            <person name="Ishikawa J."/>
            <person name="Shimada M."/>
            <person name="Watsuji T."/>
            <person name="Morimura K."/>
            <person name="Ikeda H."/>
            <person name="Hattori M."/>
            <person name="Beppu T."/>
        </authorList>
    </citation>
    <scope>NUCLEOTIDE SEQUENCE [LARGE SCALE GENOMIC DNA]</scope>
    <source>
        <strain evidence="10">T / IAM 14863</strain>
    </source>
</reference>
<proteinExistence type="predicted"/>
<keyword evidence="10" id="KW-1185">Reference proteome</keyword>
<dbReference type="PANTHER" id="PTHR34581:SF2">
    <property type="entry name" value="PTS SYSTEM N,N'-DIACETYLCHITOBIOSE-SPECIFIC EIIB COMPONENT"/>
    <property type="match status" value="1"/>
</dbReference>
<dbReference type="HOGENOM" id="CLU_147323_0_0_9"/>
<keyword evidence="3" id="KW-0762">Sugar transport</keyword>
<keyword evidence="2" id="KW-0597">Phosphoprotein</keyword>
<keyword evidence="6" id="KW-0418">Kinase</keyword>
<evidence type="ECO:0000256" key="5">
    <source>
        <dbReference type="ARBA" id="ARBA00022683"/>
    </source>
</evidence>
<evidence type="ECO:0000256" key="1">
    <source>
        <dbReference type="ARBA" id="ARBA00022448"/>
    </source>
</evidence>
<dbReference type="InterPro" id="IPR013012">
    <property type="entry name" value="PTS_EIIB_3"/>
</dbReference>
<feature type="modified residue" description="Phosphocysteine; by EIIA" evidence="7">
    <location>
        <position position="7"/>
    </location>
</feature>
<dbReference type="Proteomes" id="UP000000417">
    <property type="component" value="Chromosome"/>
</dbReference>
<feature type="domain" description="PTS EIIB type-3" evidence="8">
    <location>
        <begin position="1"/>
        <end position="100"/>
    </location>
</feature>
<dbReference type="SUPFAM" id="SSF52794">
    <property type="entry name" value="PTS system IIB component-like"/>
    <property type="match status" value="1"/>
</dbReference>
<dbReference type="InterPro" id="IPR003501">
    <property type="entry name" value="PTS_EIIB_2/3"/>
</dbReference>
<dbReference type="GO" id="GO:0016301">
    <property type="term" value="F:kinase activity"/>
    <property type="evidence" value="ECO:0007669"/>
    <property type="project" value="UniProtKB-KW"/>
</dbReference>
<dbReference type="KEGG" id="sth:STH951"/>
<dbReference type="RefSeq" id="WP_011195083.1">
    <property type="nucleotide sequence ID" value="NC_006177.1"/>
</dbReference>
<sequence>MFILLACGMGASSGFLAQSMRKAAKSRGIEATIKAVSDTQIDDYLNDIDVLLIGPHLKHRFRDIESKAAPYQVKVVLVDERSYAMLDGESVLNQILGSST</sequence>
<dbReference type="Gene3D" id="3.40.50.2300">
    <property type="match status" value="1"/>
</dbReference>